<sequence>MGETEQWQAKWHGLHDVLGPKWTLHILRLLTDGSYGFNAIQNELSGLTAPMLSQRLKELRCHGLVERTVTDTTPPTTTYSLTEQGTEIATRLRELEPLVELHDRTADDSQTENCSETSAECRTEALPDGCVTVVDQC</sequence>
<reference evidence="5 6" key="1">
    <citation type="journal article" date="2019" name="Int. J. Syst. Evol. Microbiol.">
        <title>The Global Catalogue of Microorganisms (GCM) 10K type strain sequencing project: providing services to taxonomists for standard genome sequencing and annotation.</title>
        <authorList>
            <consortium name="The Broad Institute Genomics Platform"/>
            <consortium name="The Broad Institute Genome Sequencing Center for Infectious Disease"/>
            <person name="Wu L."/>
            <person name="Ma J."/>
        </authorList>
    </citation>
    <scope>NUCLEOTIDE SEQUENCE [LARGE SCALE GENOMIC DNA]</scope>
    <source>
        <strain evidence="5 6">CGMCC 1.12125</strain>
    </source>
</reference>
<comment type="caution">
    <text evidence="5">The sequence shown here is derived from an EMBL/GenBank/DDBJ whole genome shotgun (WGS) entry which is preliminary data.</text>
</comment>
<evidence type="ECO:0000259" key="4">
    <source>
        <dbReference type="PROSITE" id="PS51118"/>
    </source>
</evidence>
<dbReference type="PANTHER" id="PTHR33204">
    <property type="entry name" value="TRANSCRIPTIONAL REGULATOR, MARR FAMILY"/>
    <property type="match status" value="1"/>
</dbReference>
<dbReference type="Proteomes" id="UP001597119">
    <property type="component" value="Unassembled WGS sequence"/>
</dbReference>
<feature type="domain" description="HTH hxlR-type" evidence="4">
    <location>
        <begin position="9"/>
        <end position="107"/>
    </location>
</feature>
<keyword evidence="6" id="KW-1185">Reference proteome</keyword>
<dbReference type="InterPro" id="IPR036390">
    <property type="entry name" value="WH_DNA-bd_sf"/>
</dbReference>
<gene>
    <name evidence="5" type="ORF">ACFR9U_21235</name>
</gene>
<evidence type="ECO:0000256" key="2">
    <source>
        <dbReference type="ARBA" id="ARBA00023125"/>
    </source>
</evidence>
<dbReference type="GO" id="GO:0003677">
    <property type="term" value="F:DNA binding"/>
    <property type="evidence" value="ECO:0007669"/>
    <property type="project" value="UniProtKB-KW"/>
</dbReference>
<dbReference type="InterPro" id="IPR002577">
    <property type="entry name" value="HTH_HxlR"/>
</dbReference>
<dbReference type="RefSeq" id="WP_247380964.1">
    <property type="nucleotide sequence ID" value="NZ_JALLGV010000009.1"/>
</dbReference>
<dbReference type="PROSITE" id="PS51118">
    <property type="entry name" value="HTH_HXLR"/>
    <property type="match status" value="1"/>
</dbReference>
<dbReference type="EMBL" id="JBHUDJ010000015">
    <property type="protein sequence ID" value="MFD1589509.1"/>
    <property type="molecule type" value="Genomic_DNA"/>
</dbReference>
<protein>
    <submittedName>
        <fullName evidence="5">Winged helix-turn-helix transcriptional regulator</fullName>
    </submittedName>
</protein>
<dbReference type="SUPFAM" id="SSF46785">
    <property type="entry name" value="Winged helix' DNA-binding domain"/>
    <property type="match status" value="1"/>
</dbReference>
<proteinExistence type="predicted"/>
<keyword evidence="2" id="KW-0238">DNA-binding</keyword>
<evidence type="ECO:0000256" key="3">
    <source>
        <dbReference type="ARBA" id="ARBA00023163"/>
    </source>
</evidence>
<organism evidence="5 6">
    <name type="scientific">Halorientalis brevis</name>
    <dbReference type="NCBI Taxonomy" id="1126241"/>
    <lineage>
        <taxon>Archaea</taxon>
        <taxon>Methanobacteriati</taxon>
        <taxon>Methanobacteriota</taxon>
        <taxon>Stenosarchaea group</taxon>
        <taxon>Halobacteria</taxon>
        <taxon>Halobacteriales</taxon>
        <taxon>Haloarculaceae</taxon>
        <taxon>Halorientalis</taxon>
    </lineage>
</organism>
<dbReference type="InterPro" id="IPR011991">
    <property type="entry name" value="ArsR-like_HTH"/>
</dbReference>
<evidence type="ECO:0000256" key="1">
    <source>
        <dbReference type="ARBA" id="ARBA00023015"/>
    </source>
</evidence>
<dbReference type="InterPro" id="IPR036388">
    <property type="entry name" value="WH-like_DNA-bd_sf"/>
</dbReference>
<keyword evidence="1" id="KW-0805">Transcription regulation</keyword>
<evidence type="ECO:0000313" key="5">
    <source>
        <dbReference type="EMBL" id="MFD1589509.1"/>
    </source>
</evidence>
<dbReference type="Gene3D" id="1.10.10.10">
    <property type="entry name" value="Winged helix-like DNA-binding domain superfamily/Winged helix DNA-binding domain"/>
    <property type="match status" value="1"/>
</dbReference>
<evidence type="ECO:0000313" key="6">
    <source>
        <dbReference type="Proteomes" id="UP001597119"/>
    </source>
</evidence>
<keyword evidence="3" id="KW-0804">Transcription</keyword>
<dbReference type="CDD" id="cd00090">
    <property type="entry name" value="HTH_ARSR"/>
    <property type="match status" value="1"/>
</dbReference>
<dbReference type="Pfam" id="PF01638">
    <property type="entry name" value="HxlR"/>
    <property type="match status" value="1"/>
</dbReference>
<accession>A0ABD6CHJ7</accession>
<name>A0ABD6CHJ7_9EURY</name>
<dbReference type="PANTHER" id="PTHR33204:SF37">
    <property type="entry name" value="HTH-TYPE TRANSCRIPTIONAL REGULATOR YODB"/>
    <property type="match status" value="1"/>
</dbReference>
<dbReference type="AlphaFoldDB" id="A0ABD6CHJ7"/>